<keyword evidence="2" id="KW-0472">Membrane</keyword>
<dbReference type="RefSeq" id="WP_055208797.1">
    <property type="nucleotide sequence ID" value="NZ_CZBO01000008.1"/>
</dbReference>
<dbReference type="EMBL" id="CZBO01000008">
    <property type="protein sequence ID" value="CUQ30660.1"/>
    <property type="molecule type" value="Genomic_DNA"/>
</dbReference>
<evidence type="ECO:0000313" key="3">
    <source>
        <dbReference type="EMBL" id="CUQ30660.1"/>
    </source>
</evidence>
<reference evidence="3 4" key="1">
    <citation type="submission" date="2015-09" db="EMBL/GenBank/DDBJ databases">
        <authorList>
            <consortium name="Pathogen Informatics"/>
        </authorList>
    </citation>
    <scope>NUCLEOTIDE SEQUENCE [LARGE SCALE GENOMIC DNA]</scope>
    <source>
        <strain evidence="3 4">2789STDY5834956</strain>
    </source>
</reference>
<feature type="coiled-coil region" evidence="1">
    <location>
        <begin position="215"/>
        <end position="242"/>
    </location>
</feature>
<feature type="transmembrane region" description="Helical" evidence="2">
    <location>
        <begin position="66"/>
        <end position="90"/>
    </location>
</feature>
<keyword evidence="2" id="KW-1133">Transmembrane helix</keyword>
<dbReference type="Proteomes" id="UP000095563">
    <property type="component" value="Unassembled WGS sequence"/>
</dbReference>
<keyword evidence="2" id="KW-0812">Transmembrane</keyword>
<protein>
    <submittedName>
        <fullName evidence="3">Membrane protein</fullName>
    </submittedName>
</protein>
<feature type="transmembrane region" description="Helical" evidence="2">
    <location>
        <begin position="96"/>
        <end position="114"/>
    </location>
</feature>
<evidence type="ECO:0000313" key="4">
    <source>
        <dbReference type="Proteomes" id="UP000095563"/>
    </source>
</evidence>
<organism evidence="3 4">
    <name type="scientific">Clostridium baratii</name>
    <dbReference type="NCBI Taxonomy" id="1561"/>
    <lineage>
        <taxon>Bacteria</taxon>
        <taxon>Bacillati</taxon>
        <taxon>Bacillota</taxon>
        <taxon>Clostridia</taxon>
        <taxon>Eubacteriales</taxon>
        <taxon>Clostridiaceae</taxon>
        <taxon>Clostridium</taxon>
    </lineage>
</organism>
<evidence type="ECO:0000256" key="1">
    <source>
        <dbReference type="SAM" id="Coils"/>
    </source>
</evidence>
<proteinExistence type="predicted"/>
<keyword evidence="1" id="KW-0175">Coiled coil</keyword>
<dbReference type="AlphaFoldDB" id="A0A174VF96"/>
<sequence>MNIINIILFLCIILISISVFYLLMLNKKISKLTCMKLEENLKRSSWGVKLYENIDKNLSRYGIKYMFNWITPATYILIKLAICLLFLVVLLIKTNILIAIISSICLYFVFDFILKLSNTMDNEEILLDLKRVYDTLRIQTKAGVFLTSSLSECYLVVTNKRLKTALLDLNNKITKERNVQTTIDEFNIKFDNKYIDTFCIVVKQSLQNGKTVQILNDLSIQIQDIEEALNLKREERIKMKLELFQFLIFIGMLAILIFGVITQLNSSMIGF</sequence>
<accession>A0A174VF96</accession>
<feature type="transmembrane region" description="Helical" evidence="2">
    <location>
        <begin position="6"/>
        <end position="25"/>
    </location>
</feature>
<gene>
    <name evidence="3" type="ORF">ERS852568_02766</name>
</gene>
<feature type="transmembrane region" description="Helical" evidence="2">
    <location>
        <begin position="243"/>
        <end position="264"/>
    </location>
</feature>
<evidence type="ECO:0000256" key="2">
    <source>
        <dbReference type="SAM" id="Phobius"/>
    </source>
</evidence>
<name>A0A174VF96_9CLOT</name>